<keyword evidence="2" id="KW-1185">Reference proteome</keyword>
<gene>
    <name evidence="1" type="ORF">PDIGIT_LOCUS1305</name>
</gene>
<dbReference type="AlphaFoldDB" id="A0A9W4XDW2"/>
<protein>
    <submittedName>
        <fullName evidence="1">Uncharacterized protein</fullName>
    </submittedName>
</protein>
<proteinExistence type="predicted"/>
<sequence length="87" mass="9990">MTSHITSLLPLPSYLIHLTKHKTQAEPDKYSLFPQQGNRPDAKKLPIPRRVFYSLLSLSPSVLSALSLAPPRPWYSFLSFLFFPVHR</sequence>
<accession>A0A9W4XDW2</accession>
<name>A0A9W4XDW2_9PLEO</name>
<evidence type="ECO:0000313" key="2">
    <source>
        <dbReference type="Proteomes" id="UP001152607"/>
    </source>
</evidence>
<comment type="caution">
    <text evidence="1">The sequence shown here is derived from an EMBL/GenBank/DDBJ whole genome shotgun (WGS) entry which is preliminary data.</text>
</comment>
<dbReference type="EMBL" id="CAOQHR010000001">
    <property type="protein sequence ID" value="CAI6259932.1"/>
    <property type="molecule type" value="Genomic_DNA"/>
</dbReference>
<organism evidence="1 2">
    <name type="scientific">Periconia digitata</name>
    <dbReference type="NCBI Taxonomy" id="1303443"/>
    <lineage>
        <taxon>Eukaryota</taxon>
        <taxon>Fungi</taxon>
        <taxon>Dikarya</taxon>
        <taxon>Ascomycota</taxon>
        <taxon>Pezizomycotina</taxon>
        <taxon>Dothideomycetes</taxon>
        <taxon>Pleosporomycetidae</taxon>
        <taxon>Pleosporales</taxon>
        <taxon>Massarineae</taxon>
        <taxon>Periconiaceae</taxon>
        <taxon>Periconia</taxon>
    </lineage>
</organism>
<evidence type="ECO:0000313" key="1">
    <source>
        <dbReference type="EMBL" id="CAI6259932.1"/>
    </source>
</evidence>
<reference evidence="1" key="1">
    <citation type="submission" date="2023-01" db="EMBL/GenBank/DDBJ databases">
        <authorList>
            <person name="Van Ghelder C."/>
            <person name="Rancurel C."/>
        </authorList>
    </citation>
    <scope>NUCLEOTIDE SEQUENCE</scope>
    <source>
        <strain evidence="1">CNCM I-4278</strain>
    </source>
</reference>
<dbReference type="Proteomes" id="UP001152607">
    <property type="component" value="Unassembled WGS sequence"/>
</dbReference>